<dbReference type="InterPro" id="IPR054351">
    <property type="entry name" value="NADH_UbQ_OxRdtase_ferredoxin"/>
</dbReference>
<dbReference type="PROSITE" id="PS00641">
    <property type="entry name" value="COMPLEX1_75K_1"/>
    <property type="match status" value="1"/>
</dbReference>
<name>A0ABV2A9I1_9GAMM</name>
<keyword evidence="6 13" id="KW-0479">Metal-binding</keyword>
<comment type="catalytic activity">
    <reaction evidence="12 13">
        <text>a quinone + NADH + 5 H(+)(in) = a quinol + NAD(+) + 4 H(+)(out)</text>
        <dbReference type="Rhea" id="RHEA:57888"/>
        <dbReference type="ChEBI" id="CHEBI:15378"/>
        <dbReference type="ChEBI" id="CHEBI:24646"/>
        <dbReference type="ChEBI" id="CHEBI:57540"/>
        <dbReference type="ChEBI" id="CHEBI:57945"/>
        <dbReference type="ChEBI" id="CHEBI:132124"/>
    </reaction>
</comment>
<evidence type="ECO:0000256" key="2">
    <source>
        <dbReference type="ARBA" id="ARBA00005404"/>
    </source>
</evidence>
<dbReference type="SUPFAM" id="SSF53706">
    <property type="entry name" value="Formate dehydrogenase/DMSO reductase, domains 1-3"/>
    <property type="match status" value="1"/>
</dbReference>
<dbReference type="Pfam" id="PF22117">
    <property type="entry name" value="Fer4_Nqo3"/>
    <property type="match status" value="1"/>
</dbReference>
<dbReference type="CDD" id="cd02771">
    <property type="entry name" value="MopB_NDH-1_NuoG2-N7"/>
    <property type="match status" value="1"/>
</dbReference>
<dbReference type="EMBL" id="JBEPIJ010000003">
    <property type="protein sequence ID" value="MES0873114.1"/>
    <property type="molecule type" value="Genomic_DNA"/>
</dbReference>
<keyword evidence="5 13" id="KW-0874">Quinone</keyword>
<dbReference type="InterPro" id="IPR010228">
    <property type="entry name" value="NADH_UbQ_OxRdtase_Gsu"/>
</dbReference>
<evidence type="ECO:0000259" key="14">
    <source>
        <dbReference type="PROSITE" id="PS51669"/>
    </source>
</evidence>
<evidence type="ECO:0000256" key="4">
    <source>
        <dbReference type="ARBA" id="ARBA00022714"/>
    </source>
</evidence>
<dbReference type="SMART" id="SM00929">
    <property type="entry name" value="NADH-G_4Fe-4S_3"/>
    <property type="match status" value="1"/>
</dbReference>
<dbReference type="InterPro" id="IPR019574">
    <property type="entry name" value="NADH_UbQ_OxRdtase_Gsu_4Fe4S-bd"/>
</dbReference>
<dbReference type="SMART" id="SM00926">
    <property type="entry name" value="Molybdop_Fe4S4"/>
    <property type="match status" value="1"/>
</dbReference>
<keyword evidence="17" id="KW-1185">Reference proteome</keyword>
<dbReference type="Gene3D" id="3.10.20.740">
    <property type="match status" value="1"/>
</dbReference>
<comment type="function">
    <text evidence="13">NDH-1 shuttles electrons from NADH, via FMN and iron-sulfur (Fe-S) centers, to quinones in the respiratory chain. Couples the redox reaction to proton translocation (for every two electrons transferred, four hydrogen ions are translocated across the cytoplasmic membrane), and thus conserves the redox energy in a proton gradient.</text>
</comment>
<dbReference type="InterPro" id="IPR006656">
    <property type="entry name" value="Mopterin_OxRdtase"/>
</dbReference>
<reference evidence="16 17" key="1">
    <citation type="submission" date="2024-06" db="EMBL/GenBank/DDBJ databases">
        <authorList>
            <person name="Li Z."/>
            <person name="Jiang Y."/>
        </authorList>
    </citation>
    <scope>NUCLEOTIDE SEQUENCE [LARGE SCALE GENOMIC DNA]</scope>
    <source>
        <strain evidence="16 17">HSW-8</strain>
    </source>
</reference>
<evidence type="ECO:0000256" key="5">
    <source>
        <dbReference type="ARBA" id="ARBA00022719"/>
    </source>
</evidence>
<evidence type="ECO:0000256" key="3">
    <source>
        <dbReference type="ARBA" id="ARBA00022485"/>
    </source>
</evidence>
<dbReference type="SUPFAM" id="SSF54292">
    <property type="entry name" value="2Fe-2S ferredoxin-like"/>
    <property type="match status" value="1"/>
</dbReference>
<dbReference type="InterPro" id="IPR050123">
    <property type="entry name" value="Prok_molybdopt-oxidoreductase"/>
</dbReference>
<evidence type="ECO:0000256" key="11">
    <source>
        <dbReference type="ARBA" id="ARBA00026021"/>
    </source>
</evidence>
<dbReference type="InterPro" id="IPR006963">
    <property type="entry name" value="Mopterin_OxRdtase_4Fe-4S_dom"/>
</dbReference>
<comment type="caution">
    <text evidence="16">The sequence shown here is derived from an EMBL/GenBank/DDBJ whole genome shotgun (WGS) entry which is preliminary data.</text>
</comment>
<comment type="cofactor">
    <cofactor evidence="1 13">
        <name>[4Fe-4S] cluster</name>
        <dbReference type="ChEBI" id="CHEBI:49883"/>
    </cofactor>
</comment>
<dbReference type="Proteomes" id="UP001465331">
    <property type="component" value="Unassembled WGS sequence"/>
</dbReference>
<keyword evidence="8 13" id="KW-0408">Iron</keyword>
<comment type="cofactor">
    <cofactor evidence="13">
        <name>[2Fe-2S] cluster</name>
        <dbReference type="ChEBI" id="CHEBI:190135"/>
    </cofactor>
    <text evidence="13">Binds 1 [2Fe-2S] cluster per subunit.</text>
</comment>
<dbReference type="PANTHER" id="PTHR43105">
    <property type="entry name" value="RESPIRATORY NITRATE REDUCTASE"/>
    <property type="match status" value="1"/>
</dbReference>
<sequence length="894" mass="96724">MTISRKPPDATIQIDGKIHAVDPSRNLLEVALELGYDLPYFCWHPALGSVGACRQCAVTQFKDENDTQGRVVMACMTPCTDKARFSLAHADAVTMRAAVIEFLMTNHPHDCPVCEEGGACHLQDMTVMIGHAYRRYRHTKRTHLNQDLGPFVGHEMNRCIACYRCVRFYREYAGGDDLNVFGAHHHVYFGRASDGVLESPFSGNLVEVCPTGVFTDKPYGESYTRKWDLQQAPSVCHHCALGCNLMPGERYGRIKRVENRYHGALNGYFLCDRGRYGYQYTNADDRPRRALLEGAPIAAAAAAAQLGAWIEQGRVLGIGSPRASLEANHALRALVGDANFHRGVAASEAACDDALVQILRQTPARIASIREAESADAVLVLGEDLLATGARLALALRQSVRNAAFAMADAANVPRWQDHSVRLLAQHAKCPLFVLSARATGLDDIAKRTYHGRPADLARLAQEIVHLFDYTQPRAPGLDDDAIHLAHDIATALRTAQRPLIVAGTSAGSVALLQEAANLCVALDKAGVAPSIALLPRAANSVGTALLGGDDADAALARIEAGEIDTLVVLETDLYRLAPAARVDAALARVENLVVLDALATPTTAKATLLLPAGSFAETDGTLVNYEGRAQRYFQVFVPDGDVRESWRWLQQAAPAAGLDLGDTLDALIECCAQAHPQLAGIVDAAPSARFRLAGSRIPRQPHRYSGRTAMHAHRDIHEPRPPQDADTPLAFTMEGARSGAPPAQIPIFWAPRWNSVQSVNKFQHEINGPLRGGDPGVLLLAREASATYYERPAWQPARELEVVWLHELFGSEELSARGAAIATRVPRPYVVVHPDHANGLADDTTVICDCGGQRWHAKLRIDATMAAGAIGVPYGLPGVPVLPVDARVMLVPA</sequence>
<evidence type="ECO:0000256" key="1">
    <source>
        <dbReference type="ARBA" id="ARBA00001966"/>
    </source>
</evidence>
<dbReference type="Gene3D" id="3.40.50.740">
    <property type="match status" value="1"/>
</dbReference>
<gene>
    <name evidence="16" type="primary">nuoG</name>
    <name evidence="16" type="ORF">ABSH63_03685</name>
</gene>
<evidence type="ECO:0000256" key="8">
    <source>
        <dbReference type="ARBA" id="ARBA00023004"/>
    </source>
</evidence>
<dbReference type="Pfam" id="PF10588">
    <property type="entry name" value="NADH-G_4Fe-4S_3"/>
    <property type="match status" value="1"/>
</dbReference>
<dbReference type="PROSITE" id="PS51669">
    <property type="entry name" value="4FE4S_MOW_BIS_MGD"/>
    <property type="match status" value="1"/>
</dbReference>
<keyword evidence="3 13" id="KW-0004">4Fe-4S</keyword>
<protein>
    <recommendedName>
        <fullName evidence="13">NADH-quinone oxidoreductase</fullName>
        <ecNumber evidence="13">7.1.1.-</ecNumber>
    </recommendedName>
</protein>
<dbReference type="InterPro" id="IPR001041">
    <property type="entry name" value="2Fe-2S_ferredoxin-type"/>
</dbReference>
<dbReference type="SUPFAM" id="SSF54862">
    <property type="entry name" value="4Fe-4S ferredoxins"/>
    <property type="match status" value="1"/>
</dbReference>
<keyword evidence="9 13" id="KW-0411">Iron-sulfur</keyword>
<evidence type="ECO:0000256" key="10">
    <source>
        <dbReference type="ARBA" id="ARBA00023027"/>
    </source>
</evidence>
<dbReference type="InterPro" id="IPR036010">
    <property type="entry name" value="2Fe-2S_ferredoxin-like_sf"/>
</dbReference>
<comment type="similarity">
    <text evidence="2 13">Belongs to the complex I 75 kDa subunit family.</text>
</comment>
<dbReference type="EC" id="7.1.1.-" evidence="13"/>
<organism evidence="16 17">
    <name type="scientific">Sinimarinibacterium thermocellulolyticum</name>
    <dbReference type="NCBI Taxonomy" id="3170016"/>
    <lineage>
        <taxon>Bacteria</taxon>
        <taxon>Pseudomonadati</taxon>
        <taxon>Pseudomonadota</taxon>
        <taxon>Gammaproteobacteria</taxon>
        <taxon>Nevskiales</taxon>
        <taxon>Nevskiaceae</taxon>
        <taxon>Sinimarinibacterium</taxon>
    </lineage>
</organism>
<evidence type="ECO:0000256" key="13">
    <source>
        <dbReference type="RuleBase" id="RU003525"/>
    </source>
</evidence>
<keyword evidence="7 13" id="KW-1278">Translocase</keyword>
<keyword evidence="10 13" id="KW-0520">NAD</keyword>
<dbReference type="Gene3D" id="2.20.25.90">
    <property type="entry name" value="ADC-like domains"/>
    <property type="match status" value="1"/>
</dbReference>
<dbReference type="RefSeq" id="WP_352887554.1">
    <property type="nucleotide sequence ID" value="NZ_JBEPIJ010000003.1"/>
</dbReference>
<evidence type="ECO:0000259" key="15">
    <source>
        <dbReference type="PROSITE" id="PS51839"/>
    </source>
</evidence>
<accession>A0ABV2A9I1</accession>
<evidence type="ECO:0000256" key="9">
    <source>
        <dbReference type="ARBA" id="ARBA00023014"/>
    </source>
</evidence>
<evidence type="ECO:0000313" key="16">
    <source>
        <dbReference type="EMBL" id="MES0873114.1"/>
    </source>
</evidence>
<dbReference type="PROSITE" id="PS00643">
    <property type="entry name" value="COMPLEX1_75K_3"/>
    <property type="match status" value="1"/>
</dbReference>
<dbReference type="PANTHER" id="PTHR43105:SF10">
    <property type="entry name" value="NADH-QUINONE OXIDOREDUCTASE SUBUNIT G"/>
    <property type="match status" value="1"/>
</dbReference>
<dbReference type="CDD" id="cd00207">
    <property type="entry name" value="fer2"/>
    <property type="match status" value="1"/>
</dbReference>
<evidence type="ECO:0000256" key="12">
    <source>
        <dbReference type="ARBA" id="ARBA00047712"/>
    </source>
</evidence>
<evidence type="ECO:0000256" key="6">
    <source>
        <dbReference type="ARBA" id="ARBA00022723"/>
    </source>
</evidence>
<dbReference type="Pfam" id="PF04879">
    <property type="entry name" value="Molybdop_Fe4S4"/>
    <property type="match status" value="1"/>
</dbReference>
<evidence type="ECO:0000256" key="7">
    <source>
        <dbReference type="ARBA" id="ARBA00022967"/>
    </source>
</evidence>
<dbReference type="PROSITE" id="PS51839">
    <property type="entry name" value="4FE4S_HC3"/>
    <property type="match status" value="1"/>
</dbReference>
<keyword evidence="4 13" id="KW-0001">2Fe-2S</keyword>
<comment type="subunit">
    <text evidence="11">Composed of 13 different subunits. Subunits NuoCD, E, F, and G constitute the peripheral sector of the complex.</text>
</comment>
<feature type="domain" description="4Fe-4S Mo/W bis-MGD-type" evidence="14">
    <location>
        <begin position="229"/>
        <end position="285"/>
    </location>
</feature>
<feature type="domain" description="4Fe-4S His(Cys)3-ligated-type" evidence="15">
    <location>
        <begin position="91"/>
        <end position="130"/>
    </location>
</feature>
<evidence type="ECO:0000313" key="17">
    <source>
        <dbReference type="Proteomes" id="UP001465331"/>
    </source>
</evidence>
<dbReference type="Pfam" id="PF00384">
    <property type="entry name" value="Molybdopterin"/>
    <property type="match status" value="1"/>
</dbReference>
<dbReference type="InterPro" id="IPR000283">
    <property type="entry name" value="NADH_UbQ_OxRdtase_75kDa_su_CS"/>
</dbReference>
<proteinExistence type="inferred from homology"/>
<dbReference type="Pfam" id="PF13510">
    <property type="entry name" value="Fer2_4"/>
    <property type="match status" value="1"/>
</dbReference>
<dbReference type="PROSITE" id="PS00642">
    <property type="entry name" value="COMPLEX1_75K_2"/>
    <property type="match status" value="1"/>
</dbReference>
<dbReference type="NCBIfam" id="TIGR01973">
    <property type="entry name" value="NuoG"/>
    <property type="match status" value="1"/>
</dbReference>